<evidence type="ECO:0000313" key="4">
    <source>
        <dbReference type="EMBL" id="SDW95761.1"/>
    </source>
</evidence>
<dbReference type="PANTHER" id="PTHR10545:SF29">
    <property type="entry name" value="GH14572P-RELATED"/>
    <property type="match status" value="1"/>
</dbReference>
<dbReference type="STRING" id="762486.SAMN05444411_102549"/>
<evidence type="ECO:0000259" key="3">
    <source>
        <dbReference type="PROSITE" id="PS51186"/>
    </source>
</evidence>
<sequence length="155" mass="17756">MPLKLIFREATEKDVSSIVKIIASDTLGKLREHYQDPLPEKYNKAFSIIDKDPSNELIVVEDENTSTIIGTLQLTFIQYLAYQGGLRAQIENVFVREGYRGEGIGKELFKWAIERAKEKNAHLVQLTSDKQRAKAIKFYENLGFKATHEGFKLHI</sequence>
<dbReference type="EMBL" id="FNNJ01000002">
    <property type="protein sequence ID" value="SDW95761.1"/>
    <property type="molecule type" value="Genomic_DNA"/>
</dbReference>
<keyword evidence="5" id="KW-1185">Reference proteome</keyword>
<dbReference type="InterPro" id="IPR051016">
    <property type="entry name" value="Diverse_Substrate_AcTransf"/>
</dbReference>
<dbReference type="AlphaFoldDB" id="A0A1H2XSH0"/>
<dbReference type="InterPro" id="IPR016181">
    <property type="entry name" value="Acyl_CoA_acyltransferase"/>
</dbReference>
<dbReference type="GO" id="GO:0008080">
    <property type="term" value="F:N-acetyltransferase activity"/>
    <property type="evidence" value="ECO:0007669"/>
    <property type="project" value="TreeGrafter"/>
</dbReference>
<organism evidence="4 5">
    <name type="scientific">Lutibacter oricola</name>
    <dbReference type="NCBI Taxonomy" id="762486"/>
    <lineage>
        <taxon>Bacteria</taxon>
        <taxon>Pseudomonadati</taxon>
        <taxon>Bacteroidota</taxon>
        <taxon>Flavobacteriia</taxon>
        <taxon>Flavobacteriales</taxon>
        <taxon>Flavobacteriaceae</taxon>
        <taxon>Lutibacter</taxon>
    </lineage>
</organism>
<dbReference type="Proteomes" id="UP000199595">
    <property type="component" value="Unassembled WGS sequence"/>
</dbReference>
<dbReference type="PROSITE" id="PS51186">
    <property type="entry name" value="GNAT"/>
    <property type="match status" value="1"/>
</dbReference>
<evidence type="ECO:0000256" key="2">
    <source>
        <dbReference type="ARBA" id="ARBA00023315"/>
    </source>
</evidence>
<keyword evidence="2" id="KW-0012">Acyltransferase</keyword>
<protein>
    <submittedName>
        <fullName evidence="4">Transcriptional regulator</fullName>
    </submittedName>
</protein>
<dbReference type="SUPFAM" id="SSF55729">
    <property type="entry name" value="Acyl-CoA N-acyltransferases (Nat)"/>
    <property type="match status" value="1"/>
</dbReference>
<evidence type="ECO:0000313" key="5">
    <source>
        <dbReference type="Proteomes" id="UP000199595"/>
    </source>
</evidence>
<feature type="domain" description="N-acetyltransferase" evidence="3">
    <location>
        <begin position="5"/>
        <end position="155"/>
    </location>
</feature>
<proteinExistence type="predicted"/>
<name>A0A1H2XSH0_9FLAO</name>
<keyword evidence="1" id="KW-0808">Transferase</keyword>
<gene>
    <name evidence="4" type="ORF">SAMN05444411_102549</name>
</gene>
<dbReference type="InterPro" id="IPR000182">
    <property type="entry name" value="GNAT_dom"/>
</dbReference>
<dbReference type="Pfam" id="PF00583">
    <property type="entry name" value="Acetyltransf_1"/>
    <property type="match status" value="1"/>
</dbReference>
<dbReference type="RefSeq" id="WP_090121802.1">
    <property type="nucleotide sequence ID" value="NZ_FNNJ01000002.1"/>
</dbReference>
<dbReference type="CDD" id="cd04301">
    <property type="entry name" value="NAT_SF"/>
    <property type="match status" value="1"/>
</dbReference>
<dbReference type="Gene3D" id="3.40.630.30">
    <property type="match status" value="1"/>
</dbReference>
<dbReference type="OrthoDB" id="9789603at2"/>
<accession>A0A1H2XSH0</accession>
<reference evidence="4 5" key="1">
    <citation type="submission" date="2016-10" db="EMBL/GenBank/DDBJ databases">
        <authorList>
            <person name="de Groot N.N."/>
        </authorList>
    </citation>
    <scope>NUCLEOTIDE SEQUENCE [LARGE SCALE GENOMIC DNA]</scope>
    <source>
        <strain evidence="4 5">DSM 24956</strain>
    </source>
</reference>
<dbReference type="PANTHER" id="PTHR10545">
    <property type="entry name" value="DIAMINE N-ACETYLTRANSFERASE"/>
    <property type="match status" value="1"/>
</dbReference>
<evidence type="ECO:0000256" key="1">
    <source>
        <dbReference type="ARBA" id="ARBA00022679"/>
    </source>
</evidence>